<dbReference type="GO" id="GO:0031267">
    <property type="term" value="F:small GTPase binding"/>
    <property type="evidence" value="ECO:0007669"/>
    <property type="project" value="TreeGrafter"/>
</dbReference>
<feature type="region of interest" description="Disordered" evidence="1">
    <location>
        <begin position="63"/>
        <end position="97"/>
    </location>
</feature>
<accession>A0A2V1AZR4</accession>
<name>A0A2V1AZR4_9ASCO</name>
<evidence type="ECO:0000259" key="2">
    <source>
        <dbReference type="PROSITE" id="PS50086"/>
    </source>
</evidence>
<sequence>MASIDAAKDYGSDHMPSPLPRSETDVSHNYSLLDYYGMDGFDVHDQGSETSYVKVSKDVPLSKNEGDGAIFPPPVEVTGSEEPPALQPPTDSKQASSALLSYKPVVSEIDKKSILHSDYDMYGFKKDSSFFDSSKKQYNEWFGEYADQLVQQKKKWKVLLKNNGLGYSTGLPSRFPPKSDKAKKLVRKGIPPEWRGEAWFFYAGGLERLHKNVGVYEKIVADTDGVTNKDTEVIERDLNRTFPDNIHFNSSILSDEKIETEKIKSLRRVLVAFAHYQPQIGYCQSLNFLAGLLLLFMNEERSFWMLVIMTERILPKVHSANLEGVHTDQGVLMLCVKEYIPRLWQIIGKNFEGAVLSDDKILTRLPPVTLVTSSWFMSVFIGVLPIESVLRIWDILWYEGSKTIFRISLTIFRLCLDHPQFSNEEKKQSDSSESEQIELFQFMQSFPKSITDPNLLVDKCFKKIGGYGFGFLSQDEINKCREFVAQQRSKLRNKALVTAEMSDMEREALKIPETPEIHDVYGFHKSVMNGVAWNKHLSSKMKSKFRKHKP</sequence>
<dbReference type="InterPro" id="IPR035969">
    <property type="entry name" value="Rab-GAP_TBC_sf"/>
</dbReference>
<dbReference type="RefSeq" id="XP_025344500.1">
    <property type="nucleotide sequence ID" value="XM_025487484.1"/>
</dbReference>
<dbReference type="PANTHER" id="PTHR47219">
    <property type="entry name" value="RAB GTPASE-ACTIVATING PROTEIN 1-LIKE"/>
    <property type="match status" value="1"/>
</dbReference>
<dbReference type="AlphaFoldDB" id="A0A2V1AZR4"/>
<dbReference type="InterPro" id="IPR050302">
    <property type="entry name" value="Rab_GAP_TBC_domain"/>
</dbReference>
<dbReference type="Pfam" id="PF00566">
    <property type="entry name" value="RabGAP-TBC"/>
    <property type="match status" value="1"/>
</dbReference>
<evidence type="ECO:0000313" key="3">
    <source>
        <dbReference type="EMBL" id="PVH23560.1"/>
    </source>
</evidence>
<dbReference type="VEuPathDB" id="FungiDB:CXQ85_003850"/>
<dbReference type="EMBL" id="PKFO01000011">
    <property type="protein sequence ID" value="PVH23560.1"/>
    <property type="molecule type" value="Genomic_DNA"/>
</dbReference>
<dbReference type="GO" id="GO:0005096">
    <property type="term" value="F:GTPase activator activity"/>
    <property type="evidence" value="ECO:0007669"/>
    <property type="project" value="TreeGrafter"/>
</dbReference>
<feature type="domain" description="Rab-GAP TBC" evidence="2">
    <location>
        <begin position="189"/>
        <end position="400"/>
    </location>
</feature>
<proteinExistence type="predicted"/>
<dbReference type="PANTHER" id="PTHR47219:SF9">
    <property type="entry name" value="GTPASE ACTIVATING PROTEIN AND CENTROSOME-ASSOCIATED, ISOFORM B"/>
    <property type="match status" value="1"/>
</dbReference>
<dbReference type="GeneID" id="37009180"/>
<dbReference type="OrthoDB" id="294251at2759"/>
<dbReference type="SMART" id="SM00164">
    <property type="entry name" value="TBC"/>
    <property type="match status" value="1"/>
</dbReference>
<gene>
    <name evidence="3" type="ORF">CXQ85_003850</name>
</gene>
<dbReference type="GO" id="GO:0030427">
    <property type="term" value="C:site of polarized growth"/>
    <property type="evidence" value="ECO:0007669"/>
    <property type="project" value="UniProtKB-ARBA"/>
</dbReference>
<dbReference type="FunFam" id="1.10.8.270:FF:000026">
    <property type="entry name" value="TBC (Tre-2/Bub2/Cdc16) domain family"/>
    <property type="match status" value="1"/>
</dbReference>
<feature type="compositionally biased region" description="Basic and acidic residues" evidence="1">
    <location>
        <begin position="1"/>
        <end position="12"/>
    </location>
</feature>
<dbReference type="PROSITE" id="PS50086">
    <property type="entry name" value="TBC_RABGAP"/>
    <property type="match status" value="1"/>
</dbReference>
<organism evidence="3 4">
    <name type="scientific">Candidozyma haemuli</name>
    <dbReference type="NCBI Taxonomy" id="45357"/>
    <lineage>
        <taxon>Eukaryota</taxon>
        <taxon>Fungi</taxon>
        <taxon>Dikarya</taxon>
        <taxon>Ascomycota</taxon>
        <taxon>Saccharomycotina</taxon>
        <taxon>Pichiomycetes</taxon>
        <taxon>Metschnikowiaceae</taxon>
        <taxon>Candidozyma</taxon>
    </lineage>
</organism>
<evidence type="ECO:0000256" key="1">
    <source>
        <dbReference type="SAM" id="MobiDB-lite"/>
    </source>
</evidence>
<comment type="caution">
    <text evidence="3">The sequence shown here is derived from an EMBL/GenBank/DDBJ whole genome shotgun (WGS) entry which is preliminary data.</text>
</comment>
<dbReference type="Gene3D" id="1.10.472.80">
    <property type="entry name" value="Ypt/Rab-GAP domain of gyp1p, domain 3"/>
    <property type="match status" value="1"/>
</dbReference>
<keyword evidence="4" id="KW-1185">Reference proteome</keyword>
<dbReference type="Proteomes" id="UP000244309">
    <property type="component" value="Unassembled WGS sequence"/>
</dbReference>
<evidence type="ECO:0000313" key="4">
    <source>
        <dbReference type="Proteomes" id="UP000244309"/>
    </source>
</evidence>
<dbReference type="STRING" id="45357.A0A2V1AZR4"/>
<feature type="region of interest" description="Disordered" evidence="1">
    <location>
        <begin position="1"/>
        <end position="25"/>
    </location>
</feature>
<dbReference type="SUPFAM" id="SSF47923">
    <property type="entry name" value="Ypt/Rab-GAP domain of gyp1p"/>
    <property type="match status" value="2"/>
</dbReference>
<dbReference type="Gene3D" id="1.10.8.270">
    <property type="entry name" value="putative rabgap domain of human tbc1 domain family member 14 like domains"/>
    <property type="match status" value="1"/>
</dbReference>
<reference evidence="3 4" key="1">
    <citation type="submission" date="2017-12" db="EMBL/GenBank/DDBJ databases">
        <title>Genome Sequence of a Multidrug-Resistant Candida haemulonii Isolate from a Patient with Chronic Leg Ulcers in Israel.</title>
        <authorList>
            <person name="Chow N.A."/>
            <person name="Gade L."/>
            <person name="Batra D."/>
            <person name="Rowe L.A."/>
            <person name="Ben-Ami R."/>
            <person name="Loparev V.N."/>
            <person name="Litvintseva A.P."/>
        </authorList>
    </citation>
    <scope>NUCLEOTIDE SEQUENCE [LARGE SCALE GENOMIC DNA]</scope>
    <source>
        <strain evidence="3 4">B11899</strain>
    </source>
</reference>
<protein>
    <recommendedName>
        <fullName evidence="2">Rab-GAP TBC domain-containing protein</fullName>
    </recommendedName>
</protein>
<dbReference type="InterPro" id="IPR000195">
    <property type="entry name" value="Rab-GAP-TBC_dom"/>
</dbReference>